<dbReference type="PROSITE" id="PS50937">
    <property type="entry name" value="HTH_MERR_2"/>
    <property type="match status" value="1"/>
</dbReference>
<dbReference type="InterPro" id="IPR047057">
    <property type="entry name" value="MerR_fam"/>
</dbReference>
<dbReference type="InterPro" id="IPR009061">
    <property type="entry name" value="DNA-bd_dom_put_sf"/>
</dbReference>
<dbReference type="PANTHER" id="PTHR30204:SF58">
    <property type="entry name" value="HTH-TYPE TRANSCRIPTIONAL REGULATOR YFMP"/>
    <property type="match status" value="1"/>
</dbReference>
<evidence type="ECO:0000313" key="4">
    <source>
        <dbReference type="Proteomes" id="UP000243535"/>
    </source>
</evidence>
<proteinExistence type="predicted"/>
<dbReference type="CDD" id="cd04776">
    <property type="entry name" value="HTH_GnyR"/>
    <property type="match status" value="1"/>
</dbReference>
<organism evidence="3 4">
    <name type="scientific">Gulbenkiania indica</name>
    <dbReference type="NCBI Taxonomy" id="375574"/>
    <lineage>
        <taxon>Bacteria</taxon>
        <taxon>Pseudomonadati</taxon>
        <taxon>Pseudomonadota</taxon>
        <taxon>Betaproteobacteria</taxon>
        <taxon>Neisseriales</taxon>
        <taxon>Chromobacteriaceae</taxon>
        <taxon>Gulbenkiania</taxon>
    </lineage>
</organism>
<dbReference type="AlphaFoldDB" id="A0A0K6H555"/>
<dbReference type="GO" id="GO:0003677">
    <property type="term" value="F:DNA binding"/>
    <property type="evidence" value="ECO:0007669"/>
    <property type="project" value="UniProtKB-KW"/>
</dbReference>
<dbReference type="Proteomes" id="UP000243535">
    <property type="component" value="Unassembled WGS sequence"/>
</dbReference>
<evidence type="ECO:0000259" key="2">
    <source>
        <dbReference type="PROSITE" id="PS50937"/>
    </source>
</evidence>
<accession>A0A0K6H555</accession>
<dbReference type="InterPro" id="IPR000551">
    <property type="entry name" value="MerR-type_HTH_dom"/>
</dbReference>
<dbReference type="Pfam" id="PF13411">
    <property type="entry name" value="MerR_1"/>
    <property type="match status" value="1"/>
</dbReference>
<sequence length="150" mass="17929">MWQKGKMGEHPYRGLQDMKPDQKTFTITELAREFDVTTRTIRFYEDQGLLEPDRLGQRRVYSRRDRVRLMLTLRGKRIGLSLQEIRELFALYDAANDDEPQLLEFIRLLSEKEAQLQQQMEDIKVVLREIGQLRTQCEQWMEKRAATLPQ</sequence>
<feature type="domain" description="HTH merR-type" evidence="2">
    <location>
        <begin position="24"/>
        <end position="91"/>
    </location>
</feature>
<dbReference type="Gene3D" id="1.10.1660.10">
    <property type="match status" value="1"/>
</dbReference>
<dbReference type="GO" id="GO:0003700">
    <property type="term" value="F:DNA-binding transcription factor activity"/>
    <property type="evidence" value="ECO:0007669"/>
    <property type="project" value="InterPro"/>
</dbReference>
<dbReference type="STRING" id="375574.GCA_001418035_02315"/>
<name>A0A0K6H555_9NEIS</name>
<dbReference type="PANTHER" id="PTHR30204">
    <property type="entry name" value="REDOX-CYCLING DRUG-SENSING TRANSCRIPTIONAL ACTIVATOR SOXR"/>
    <property type="match status" value="1"/>
</dbReference>
<protein>
    <submittedName>
        <fullName evidence="3">DNA-binding transcriptional regulator, MerR family</fullName>
    </submittedName>
</protein>
<dbReference type="SMART" id="SM00422">
    <property type="entry name" value="HTH_MERR"/>
    <property type="match status" value="1"/>
</dbReference>
<reference evidence="4" key="1">
    <citation type="submission" date="2015-08" db="EMBL/GenBank/DDBJ databases">
        <authorList>
            <person name="Varghese N."/>
        </authorList>
    </citation>
    <scope>NUCLEOTIDE SEQUENCE [LARGE SCALE GENOMIC DNA]</scope>
    <source>
        <strain evidence="4">DSM 17901</strain>
    </source>
</reference>
<dbReference type="SUPFAM" id="SSF46955">
    <property type="entry name" value="Putative DNA-binding domain"/>
    <property type="match status" value="1"/>
</dbReference>
<keyword evidence="4" id="KW-1185">Reference proteome</keyword>
<evidence type="ECO:0000313" key="3">
    <source>
        <dbReference type="EMBL" id="CUA85972.1"/>
    </source>
</evidence>
<dbReference type="EMBL" id="CYHA01000007">
    <property type="protein sequence ID" value="CUA85972.1"/>
    <property type="molecule type" value="Genomic_DNA"/>
</dbReference>
<gene>
    <name evidence="3" type="ORF">Ga0061063_2539</name>
</gene>
<keyword evidence="1 3" id="KW-0238">DNA-binding</keyword>
<evidence type="ECO:0000256" key="1">
    <source>
        <dbReference type="ARBA" id="ARBA00023125"/>
    </source>
</evidence>